<evidence type="ECO:0000256" key="1">
    <source>
        <dbReference type="ARBA" id="ARBA00022490"/>
    </source>
</evidence>
<dbReference type="InterPro" id="IPR004154">
    <property type="entry name" value="Anticodon-bd"/>
</dbReference>
<evidence type="ECO:0000256" key="3">
    <source>
        <dbReference type="ARBA" id="ARBA00022741"/>
    </source>
</evidence>
<dbReference type="PANTHER" id="PTHR43382">
    <property type="entry name" value="PROLYL-TRNA SYNTHETASE"/>
    <property type="match status" value="1"/>
</dbReference>
<protein>
    <recommendedName>
        <fullName evidence="8">Proline--tRNA ligase</fullName>
        <ecNumber evidence="8">6.1.1.15</ecNumber>
    </recommendedName>
    <alternativeName>
        <fullName evidence="8">Prolyl-tRNA synthetase</fullName>
        <shortName evidence="8">ProRS</shortName>
    </alternativeName>
</protein>
<dbReference type="InterPro" id="IPR036621">
    <property type="entry name" value="Anticodon-bd_dom_sf"/>
</dbReference>
<dbReference type="OrthoDB" id="9809052at2"/>
<dbReference type="Gene3D" id="3.30.930.10">
    <property type="entry name" value="Bira Bifunctional Protein, Domain 2"/>
    <property type="match status" value="1"/>
</dbReference>
<dbReference type="Gene3D" id="3.40.50.800">
    <property type="entry name" value="Anticodon-binding domain"/>
    <property type="match status" value="1"/>
</dbReference>
<dbReference type="SMART" id="SM00946">
    <property type="entry name" value="ProRS-C_1"/>
    <property type="match status" value="1"/>
</dbReference>
<dbReference type="InterPro" id="IPR045864">
    <property type="entry name" value="aa-tRNA-synth_II/BPL/LPL"/>
</dbReference>
<dbReference type="GO" id="GO:0005737">
    <property type="term" value="C:cytoplasm"/>
    <property type="evidence" value="ECO:0007669"/>
    <property type="project" value="UniProtKB-SubCell"/>
</dbReference>
<dbReference type="EC" id="6.1.1.15" evidence="8"/>
<sequence length="511" mass="57619">MSTAAISPTRAEDFPEWYQQVVRAADLAENSEVRGCMVIKPWGYGLWENMQKQLDIKFKATGHQNAYFPLLIPLSYLEKEAQHAEGFATECAVVTHHRLEAVKQADGTVKMIPTGELAEPFVIRPTSETIIGAAFARWVESYRDLPLLINQWANVMRWEMRPRLFLRTAEFLWQEGHTAHETAEEAIAEAALMHDVYEDFMRNHLAIPVIPGEKSERERFPGALNTLTVEAMVQDRKAIQAGTSHFLGQNFSKAANIEFLGRDNQRHFAWTTSWGVSTRMIGTLIMTHGDDDGVILPPRISPTQIVILPVTPKPDSREAVIDACDALAKTLRTIQYMGEPLRVHVDKRDMAGGAKNWDWIKKGVPLRVEIGPRDITNRSVAVARRDKGPKEKEFIGKEEFIRRADDILDEIQSVLLQRATALRDSNTKKIDNEADFRAFFGTSGDNESKGEISGGFALVNWAGTSEDEERLQKELKVTIRCIPKGDQYAEEGACFLTGKPSHRRVIFAKSY</sequence>
<name>A0A5R8KI06_9BACT</name>
<dbReference type="SUPFAM" id="SSF64586">
    <property type="entry name" value="C-terminal domain of ProRS"/>
    <property type="match status" value="1"/>
</dbReference>
<dbReference type="GO" id="GO:0004827">
    <property type="term" value="F:proline-tRNA ligase activity"/>
    <property type="evidence" value="ECO:0007669"/>
    <property type="project" value="UniProtKB-UniRule"/>
</dbReference>
<dbReference type="Pfam" id="PF00587">
    <property type="entry name" value="tRNA-synt_2b"/>
    <property type="match status" value="1"/>
</dbReference>
<evidence type="ECO:0000313" key="11">
    <source>
        <dbReference type="Proteomes" id="UP000306196"/>
    </source>
</evidence>
<keyword evidence="5 8" id="KW-0648">Protein biosynthesis</keyword>
<comment type="domain">
    <text evidence="8">Consists of three domains: the N-terminal catalytic domain, the anticodon-binding domain and the C-terminal extension.</text>
</comment>
<comment type="similarity">
    <text evidence="8">Belongs to the class-II aminoacyl-tRNA synthetase family. ProS type 3 subfamily.</text>
</comment>
<dbReference type="SUPFAM" id="SSF52954">
    <property type="entry name" value="Class II aaRS ABD-related"/>
    <property type="match status" value="1"/>
</dbReference>
<reference evidence="10 11" key="1">
    <citation type="submission" date="2019-05" db="EMBL/GenBank/DDBJ databases">
        <title>Verrucobacter flavum gen. nov., sp. nov. a new member of the family Verrucomicrobiaceae.</title>
        <authorList>
            <person name="Szuroczki S."/>
            <person name="Abbaszade G."/>
            <person name="Szabo A."/>
            <person name="Felfoldi T."/>
            <person name="Schumann P."/>
            <person name="Boka K."/>
            <person name="Keki Z."/>
            <person name="Toumi M."/>
            <person name="Toth E."/>
        </authorList>
    </citation>
    <scope>NUCLEOTIDE SEQUENCE [LARGE SCALE GENOMIC DNA]</scope>
    <source>
        <strain evidence="10 11">MG-N-17</strain>
    </source>
</reference>
<dbReference type="GO" id="GO:0017101">
    <property type="term" value="C:aminoacyl-tRNA synthetase multienzyme complex"/>
    <property type="evidence" value="ECO:0007669"/>
    <property type="project" value="TreeGrafter"/>
</dbReference>
<accession>A0A5R8KI06</accession>
<evidence type="ECO:0000313" key="10">
    <source>
        <dbReference type="EMBL" id="TLD71912.1"/>
    </source>
</evidence>
<comment type="catalytic activity">
    <reaction evidence="7 8">
        <text>tRNA(Pro) + L-proline + ATP = L-prolyl-tRNA(Pro) + AMP + diphosphate</text>
        <dbReference type="Rhea" id="RHEA:14305"/>
        <dbReference type="Rhea" id="RHEA-COMP:9700"/>
        <dbReference type="Rhea" id="RHEA-COMP:9702"/>
        <dbReference type="ChEBI" id="CHEBI:30616"/>
        <dbReference type="ChEBI" id="CHEBI:33019"/>
        <dbReference type="ChEBI" id="CHEBI:60039"/>
        <dbReference type="ChEBI" id="CHEBI:78442"/>
        <dbReference type="ChEBI" id="CHEBI:78532"/>
        <dbReference type="ChEBI" id="CHEBI:456215"/>
        <dbReference type="EC" id="6.1.1.15"/>
    </reaction>
</comment>
<evidence type="ECO:0000256" key="6">
    <source>
        <dbReference type="ARBA" id="ARBA00023146"/>
    </source>
</evidence>
<dbReference type="InterPro" id="IPR002314">
    <property type="entry name" value="aa-tRNA-synt_IIb"/>
</dbReference>
<keyword evidence="2 8" id="KW-0436">Ligase</keyword>
<dbReference type="SUPFAM" id="SSF55681">
    <property type="entry name" value="Class II aaRS and biotin synthetases"/>
    <property type="match status" value="1"/>
</dbReference>
<dbReference type="Proteomes" id="UP000306196">
    <property type="component" value="Unassembled WGS sequence"/>
</dbReference>
<gene>
    <name evidence="8" type="primary">proS</name>
    <name evidence="10" type="ORF">FEM03_04085</name>
</gene>
<comment type="function">
    <text evidence="8">Catalyzes the attachment of proline to tRNA(Pro) in a two-step reaction: proline is first activated by ATP to form Pro-AMP and then transferred to the acceptor end of tRNA(Pro).</text>
</comment>
<proteinExistence type="inferred from homology"/>
<dbReference type="InterPro" id="IPR033721">
    <property type="entry name" value="ProRS_core_arch_euk"/>
</dbReference>
<comment type="subunit">
    <text evidence="8">Homodimer.</text>
</comment>
<dbReference type="GO" id="GO:0005524">
    <property type="term" value="F:ATP binding"/>
    <property type="evidence" value="ECO:0007669"/>
    <property type="project" value="UniProtKB-UniRule"/>
</dbReference>
<dbReference type="GO" id="GO:0006433">
    <property type="term" value="P:prolyl-tRNA aminoacylation"/>
    <property type="evidence" value="ECO:0007669"/>
    <property type="project" value="UniProtKB-UniRule"/>
</dbReference>
<dbReference type="AlphaFoldDB" id="A0A5R8KI06"/>
<feature type="domain" description="Aminoacyl-transfer RNA synthetases class-II family profile" evidence="9">
    <location>
        <begin position="43"/>
        <end position="297"/>
    </location>
</feature>
<keyword evidence="3 8" id="KW-0547">Nucleotide-binding</keyword>
<dbReference type="Gene3D" id="3.30.110.30">
    <property type="entry name" value="C-terminal domain of ProRS"/>
    <property type="match status" value="1"/>
</dbReference>
<organism evidence="10 11">
    <name type="scientific">Phragmitibacter flavus</name>
    <dbReference type="NCBI Taxonomy" id="2576071"/>
    <lineage>
        <taxon>Bacteria</taxon>
        <taxon>Pseudomonadati</taxon>
        <taxon>Verrucomicrobiota</taxon>
        <taxon>Verrucomicrobiia</taxon>
        <taxon>Verrucomicrobiales</taxon>
        <taxon>Verrucomicrobiaceae</taxon>
        <taxon>Phragmitibacter</taxon>
    </lineage>
</organism>
<dbReference type="InterPro" id="IPR006195">
    <property type="entry name" value="aa-tRNA-synth_II"/>
</dbReference>
<dbReference type="Pfam" id="PF09180">
    <property type="entry name" value="ProRS-C_1"/>
    <property type="match status" value="1"/>
</dbReference>
<dbReference type="InterPro" id="IPR016061">
    <property type="entry name" value="Pro-tRNA_ligase_II_C"/>
</dbReference>
<evidence type="ECO:0000256" key="7">
    <source>
        <dbReference type="ARBA" id="ARBA00047671"/>
    </source>
</evidence>
<comment type="caution">
    <text evidence="10">The sequence shown here is derived from an EMBL/GenBank/DDBJ whole genome shotgun (WGS) entry which is preliminary data.</text>
</comment>
<dbReference type="RefSeq" id="WP_138084916.1">
    <property type="nucleotide sequence ID" value="NZ_VAUV01000003.1"/>
</dbReference>
<dbReference type="Pfam" id="PF03129">
    <property type="entry name" value="HGTP_anticodon"/>
    <property type="match status" value="1"/>
</dbReference>
<dbReference type="EMBL" id="VAUV01000003">
    <property type="protein sequence ID" value="TLD71912.1"/>
    <property type="molecule type" value="Genomic_DNA"/>
</dbReference>
<evidence type="ECO:0000259" key="9">
    <source>
        <dbReference type="PROSITE" id="PS50862"/>
    </source>
</evidence>
<dbReference type="NCBIfam" id="TIGR00408">
    <property type="entry name" value="proS_fam_I"/>
    <property type="match status" value="1"/>
</dbReference>
<keyword evidence="6 8" id="KW-0030">Aminoacyl-tRNA synthetase</keyword>
<keyword evidence="4 8" id="KW-0067">ATP-binding</keyword>
<dbReference type="HAMAP" id="MF_01571">
    <property type="entry name" value="Pro_tRNA_synth_type3"/>
    <property type="match status" value="1"/>
</dbReference>
<evidence type="ECO:0000256" key="5">
    <source>
        <dbReference type="ARBA" id="ARBA00022917"/>
    </source>
</evidence>
<dbReference type="InterPro" id="IPR004499">
    <property type="entry name" value="Pro-tRNA-ligase_IIa_arc-type"/>
</dbReference>
<dbReference type="InterPro" id="IPR017449">
    <property type="entry name" value="Pro-tRNA_synth_II"/>
</dbReference>
<keyword evidence="11" id="KW-1185">Reference proteome</keyword>
<keyword evidence="1 8" id="KW-0963">Cytoplasm</keyword>
<dbReference type="FunFam" id="3.30.930.10:FF:000037">
    <property type="entry name" value="Proline--tRNA ligase"/>
    <property type="match status" value="1"/>
</dbReference>
<evidence type="ECO:0000256" key="2">
    <source>
        <dbReference type="ARBA" id="ARBA00022598"/>
    </source>
</evidence>
<dbReference type="CDD" id="cd00778">
    <property type="entry name" value="ProRS_core_arch_euk"/>
    <property type="match status" value="1"/>
</dbReference>
<evidence type="ECO:0000256" key="8">
    <source>
        <dbReference type="HAMAP-Rule" id="MF_01571"/>
    </source>
</evidence>
<evidence type="ECO:0000256" key="4">
    <source>
        <dbReference type="ARBA" id="ARBA00022840"/>
    </source>
</evidence>
<dbReference type="PANTHER" id="PTHR43382:SF2">
    <property type="entry name" value="BIFUNCTIONAL GLUTAMATE_PROLINE--TRNA LIGASE"/>
    <property type="match status" value="1"/>
</dbReference>
<comment type="subcellular location">
    <subcellularLocation>
        <location evidence="8">Cytoplasm</location>
    </subcellularLocation>
</comment>
<dbReference type="PROSITE" id="PS50862">
    <property type="entry name" value="AA_TRNA_LIGASE_II"/>
    <property type="match status" value="1"/>
</dbReference>